<accession>A0A8S1VL87</accession>
<dbReference type="EMBL" id="CAJJDO010000070">
    <property type="protein sequence ID" value="CAD8178768.1"/>
    <property type="molecule type" value="Genomic_DNA"/>
</dbReference>
<feature type="compositionally biased region" description="Low complexity" evidence="1">
    <location>
        <begin position="115"/>
        <end position="129"/>
    </location>
</feature>
<feature type="compositionally biased region" description="Basic and acidic residues" evidence="1">
    <location>
        <begin position="92"/>
        <end position="114"/>
    </location>
</feature>
<dbReference type="PANTHER" id="PTHR48129">
    <property type="entry name" value="60S RIBOSOMAL PROTEIN L37A"/>
    <property type="match status" value="1"/>
</dbReference>
<evidence type="ECO:0000313" key="2">
    <source>
        <dbReference type="EMBL" id="CAD8178768.1"/>
    </source>
</evidence>
<reference evidence="2" key="1">
    <citation type="submission" date="2021-01" db="EMBL/GenBank/DDBJ databases">
        <authorList>
            <consortium name="Genoscope - CEA"/>
            <person name="William W."/>
        </authorList>
    </citation>
    <scope>NUCLEOTIDE SEQUENCE</scope>
</reference>
<gene>
    <name evidence="2" type="ORF">PPENT_87.1.T0700097</name>
</gene>
<organism evidence="2 3">
    <name type="scientific">Paramecium pentaurelia</name>
    <dbReference type="NCBI Taxonomy" id="43138"/>
    <lineage>
        <taxon>Eukaryota</taxon>
        <taxon>Sar</taxon>
        <taxon>Alveolata</taxon>
        <taxon>Ciliophora</taxon>
        <taxon>Intramacronucleata</taxon>
        <taxon>Oligohymenophorea</taxon>
        <taxon>Peniculida</taxon>
        <taxon>Parameciidae</taxon>
        <taxon>Paramecium</taxon>
    </lineage>
</organism>
<name>A0A8S1VL87_9CILI</name>
<dbReference type="GO" id="GO:0006412">
    <property type="term" value="P:translation"/>
    <property type="evidence" value="ECO:0007669"/>
    <property type="project" value="InterPro"/>
</dbReference>
<dbReference type="InterPro" id="IPR002674">
    <property type="entry name" value="Ribosomal_eL43"/>
</dbReference>
<evidence type="ECO:0008006" key="4">
    <source>
        <dbReference type="Google" id="ProtNLM"/>
    </source>
</evidence>
<dbReference type="Pfam" id="PF01780">
    <property type="entry name" value="Ribosomal_L37ae"/>
    <property type="match status" value="1"/>
</dbReference>
<dbReference type="GO" id="GO:0005840">
    <property type="term" value="C:ribosome"/>
    <property type="evidence" value="ECO:0007669"/>
    <property type="project" value="InterPro"/>
</dbReference>
<dbReference type="Proteomes" id="UP000689195">
    <property type="component" value="Unassembled WGS sequence"/>
</dbReference>
<evidence type="ECO:0000256" key="1">
    <source>
        <dbReference type="SAM" id="MobiDB-lite"/>
    </source>
</evidence>
<dbReference type="NCBIfam" id="TIGR00280">
    <property type="entry name" value="eL43_euk_arch"/>
    <property type="match status" value="1"/>
</dbReference>
<dbReference type="InterPro" id="IPR050522">
    <property type="entry name" value="Ribosomal_protein_eL43"/>
</dbReference>
<dbReference type="OrthoDB" id="308782at2759"/>
<comment type="caution">
    <text evidence="2">The sequence shown here is derived from an EMBL/GenBank/DDBJ whole genome shotgun (WGS) entry which is preliminary data.</text>
</comment>
<dbReference type="AlphaFoldDB" id="A0A8S1VL87"/>
<proteinExistence type="predicted"/>
<sequence length="141" mass="15974">MTKKTKKVGITGKYGTRYGASLRKIIKKFEISQHQRYFNTFTGAHSLKRQAIGIWRCTQTGLQIAGGAWEVNTPAGLSAKQGMLRIKKLKEDAEVDIKEEKKDQKKQQPKEQKEQSQSQQIQKGKSQQGGEKKKAQGKKQQ</sequence>
<dbReference type="GO" id="GO:0003735">
    <property type="term" value="F:structural constituent of ribosome"/>
    <property type="evidence" value="ECO:0007669"/>
    <property type="project" value="InterPro"/>
</dbReference>
<dbReference type="PANTHER" id="PTHR48129:SF1">
    <property type="entry name" value="LARGE RIBOSOMAL SUBUNIT PROTEIN EL43"/>
    <property type="match status" value="1"/>
</dbReference>
<protein>
    <recommendedName>
        <fullName evidence="4">60S ribosomal protein L37a</fullName>
    </recommendedName>
</protein>
<keyword evidence="3" id="KW-1185">Reference proteome</keyword>
<evidence type="ECO:0000313" key="3">
    <source>
        <dbReference type="Proteomes" id="UP000689195"/>
    </source>
</evidence>
<feature type="region of interest" description="Disordered" evidence="1">
    <location>
        <begin position="92"/>
        <end position="141"/>
    </location>
</feature>